<keyword evidence="2" id="KW-1185">Reference proteome</keyword>
<dbReference type="RefSeq" id="WP_170037802.1">
    <property type="nucleotide sequence ID" value="NZ_JABDTL010000002.1"/>
</dbReference>
<organism evidence="1 2">
    <name type="scientific">Longimicrobium terrae</name>
    <dbReference type="NCBI Taxonomy" id="1639882"/>
    <lineage>
        <taxon>Bacteria</taxon>
        <taxon>Pseudomonadati</taxon>
        <taxon>Gemmatimonadota</taxon>
        <taxon>Longimicrobiia</taxon>
        <taxon>Longimicrobiales</taxon>
        <taxon>Longimicrobiaceae</taxon>
        <taxon>Longimicrobium</taxon>
    </lineage>
</organism>
<gene>
    <name evidence="1" type="ORF">HNQ61_000983</name>
</gene>
<evidence type="ECO:0000313" key="1">
    <source>
        <dbReference type="EMBL" id="MBB6069368.1"/>
    </source>
</evidence>
<dbReference type="EMBL" id="JACHIA010000002">
    <property type="protein sequence ID" value="MBB6069368.1"/>
    <property type="molecule type" value="Genomic_DNA"/>
</dbReference>
<reference evidence="1 2" key="1">
    <citation type="submission" date="2020-08" db="EMBL/GenBank/DDBJ databases">
        <title>Genomic Encyclopedia of Type Strains, Phase IV (KMG-IV): sequencing the most valuable type-strain genomes for metagenomic binning, comparative biology and taxonomic classification.</title>
        <authorList>
            <person name="Goeker M."/>
        </authorList>
    </citation>
    <scope>NUCLEOTIDE SEQUENCE [LARGE SCALE GENOMIC DNA]</scope>
    <source>
        <strain evidence="1 2">DSM 29007</strain>
    </source>
</reference>
<name>A0A841GUZ6_9BACT</name>
<protein>
    <recommendedName>
        <fullName evidence="3">TIGR03067 domain-containing protein</fullName>
    </recommendedName>
</protein>
<evidence type="ECO:0008006" key="3">
    <source>
        <dbReference type="Google" id="ProtNLM"/>
    </source>
</evidence>
<sequence>MPDRASAMLRALAGNWRLDPARPELEAVFGDVALTITPGGEVLYAMRDGSAAVELHAVVVIENGRAWMDAGGGEMSPLVLTDDGFLLMDEGEAQAAFVRAR</sequence>
<dbReference type="AlphaFoldDB" id="A0A841GUZ6"/>
<proteinExistence type="predicted"/>
<dbReference type="Proteomes" id="UP000582837">
    <property type="component" value="Unassembled WGS sequence"/>
</dbReference>
<accession>A0A841GUZ6</accession>
<comment type="caution">
    <text evidence="1">The sequence shown here is derived from an EMBL/GenBank/DDBJ whole genome shotgun (WGS) entry which is preliminary data.</text>
</comment>
<evidence type="ECO:0000313" key="2">
    <source>
        <dbReference type="Proteomes" id="UP000582837"/>
    </source>
</evidence>